<feature type="chain" id="PRO_5004220962" evidence="1">
    <location>
        <begin position="26"/>
        <end position="44"/>
    </location>
</feature>
<sequence length="44" mass="4961">MRVIALWRIITIVLDILIHSSSVSAPPNDSSPYWVPFFPSFMVG</sequence>
<feature type="signal peptide" evidence="1">
    <location>
        <begin position="1"/>
        <end position="25"/>
    </location>
</feature>
<evidence type="ECO:0000256" key="1">
    <source>
        <dbReference type="SAM" id="SignalP"/>
    </source>
</evidence>
<dbReference type="EMBL" id="D17510">
    <property type="protein sequence ID" value="BAA04449.1"/>
    <property type="molecule type" value="Genomic_DNA"/>
</dbReference>
<name>Q32998_PINTH</name>
<geneLocation type="chloroplast" evidence="2"/>
<keyword evidence="1" id="KW-0732">Signal</keyword>
<reference evidence="2" key="1">
    <citation type="journal article" date="1993" name="Mol. Gen. Genet.">
        <title>Chloroplast DNA of black pine retains a residual inverted repeat lacking rRNA genes: nucleotide sequences of trnQ, trnK, psbA, trnI and trnH and the absence of rps16.</title>
        <authorList>
            <person name="Tsudzuki J."/>
            <person name="Nakashima K."/>
            <person name="Tsudzuki T."/>
            <person name="Hiratsuka J."/>
            <person name="Shibata M."/>
            <person name="Wakasugi T."/>
            <person name="Sugiura M."/>
        </authorList>
    </citation>
    <scope>NUCLEOTIDE SEQUENCE</scope>
</reference>
<reference evidence="2" key="2">
    <citation type="journal article" date="1994" name="Curr. Genet.">
        <title>A new gene encoding tRNA(Pro) (GGG) is present in the chloroplast genome of black pine: a compilation of 32 tRNA genes from black pine chloroplasts.</title>
        <authorList>
            <person name="Tsudzuki J."/>
            <person name="Ito S."/>
            <person name="Tsudzuki T."/>
            <person name="Wakasugi T."/>
            <person name="Sugiura M."/>
        </authorList>
    </citation>
    <scope>NUCLEOTIDE SEQUENCE</scope>
</reference>
<keyword evidence="2" id="KW-0934">Plastid</keyword>
<dbReference type="PIR" id="T07573">
    <property type="entry name" value="T07573"/>
</dbReference>
<protein>
    <submittedName>
        <fullName evidence="2">ORF44d</fullName>
    </submittedName>
</protein>
<accession>Q32998</accession>
<evidence type="ECO:0000313" key="2">
    <source>
        <dbReference type="EMBL" id="BAA04449.1"/>
    </source>
</evidence>
<keyword evidence="2" id="KW-0150">Chloroplast</keyword>
<reference evidence="2" key="3">
    <citation type="journal article" date="1994" name="Proc. Natl. Acad. Sci. U.S.A.">
        <title>Loss of all ndh genes as determined by sequencing the entire chloroplast genome of the black pine Pinus thunbergii.</title>
        <authorList>
            <person name="Wakasugi T."/>
            <person name="Tsudzuki J."/>
            <person name="Ito S."/>
            <person name="Nakashima K."/>
            <person name="Tsudzuki T."/>
            <person name="Sugiura M."/>
        </authorList>
    </citation>
    <scope>NUCLEOTIDE SEQUENCE</scope>
</reference>
<organism evidence="2">
    <name type="scientific">Pinus thunbergii</name>
    <name type="common">Japanese black pine</name>
    <name type="synonym">Pinus thunbergiana</name>
    <dbReference type="NCBI Taxonomy" id="3350"/>
    <lineage>
        <taxon>Eukaryota</taxon>
        <taxon>Viridiplantae</taxon>
        <taxon>Streptophyta</taxon>
        <taxon>Embryophyta</taxon>
        <taxon>Tracheophyta</taxon>
        <taxon>Spermatophyta</taxon>
        <taxon>Pinopsida</taxon>
        <taxon>Pinidae</taxon>
        <taxon>Conifers I</taxon>
        <taxon>Pinales</taxon>
        <taxon>Pinaceae</taxon>
        <taxon>Pinus</taxon>
        <taxon>Pinus subgen. Pinus</taxon>
    </lineage>
</organism>
<proteinExistence type="predicted"/>
<dbReference type="AlphaFoldDB" id="Q32998"/>